<dbReference type="InterPro" id="IPR000422">
    <property type="entry name" value="DHBP_synthase_RibB"/>
</dbReference>
<feature type="binding site" evidence="17">
    <location>
        <position position="280"/>
    </location>
    <ligand>
        <name>GTP</name>
        <dbReference type="ChEBI" id="CHEBI:37565"/>
    </ligand>
</feature>
<dbReference type="SUPFAM" id="SSF142695">
    <property type="entry name" value="RibA-like"/>
    <property type="match status" value="1"/>
</dbReference>
<dbReference type="PANTHER" id="PTHR21327:SF18">
    <property type="entry name" value="3,4-DIHYDROXY-2-BUTANONE 4-PHOSPHATE SYNTHASE"/>
    <property type="match status" value="1"/>
</dbReference>
<feature type="binding site" evidence="17">
    <location>
        <position position="36"/>
    </location>
    <ligand>
        <name>D-ribulose 5-phosphate</name>
        <dbReference type="ChEBI" id="CHEBI:58121"/>
    </ligand>
</feature>
<keyword evidence="11 17" id="KW-0460">Magnesium</keyword>
<dbReference type="InterPro" id="IPR036144">
    <property type="entry name" value="RibA-like_sf"/>
</dbReference>
<comment type="catalytic activity">
    <reaction evidence="1 17">
        <text>D-ribulose 5-phosphate = (2S)-2-hydroxy-3-oxobutyl phosphate + formate + H(+)</text>
        <dbReference type="Rhea" id="RHEA:18457"/>
        <dbReference type="ChEBI" id="CHEBI:15378"/>
        <dbReference type="ChEBI" id="CHEBI:15740"/>
        <dbReference type="ChEBI" id="CHEBI:58121"/>
        <dbReference type="ChEBI" id="CHEBI:58830"/>
        <dbReference type="EC" id="4.1.99.12"/>
    </reaction>
</comment>
<dbReference type="InterPro" id="IPR016299">
    <property type="entry name" value="Riboflavin_synth_RibBA"/>
</dbReference>
<dbReference type="GO" id="GO:0003935">
    <property type="term" value="F:GTP cyclohydrolase II activity"/>
    <property type="evidence" value="ECO:0007669"/>
    <property type="project" value="UniProtKB-EC"/>
</dbReference>
<evidence type="ECO:0000256" key="10">
    <source>
        <dbReference type="ARBA" id="ARBA00022833"/>
    </source>
</evidence>
<reference evidence="21" key="1">
    <citation type="submission" date="2023-05" db="EMBL/GenBank/DDBJ databases">
        <title>Draft genome of Pseudofrankia sp. BMG5.37.</title>
        <authorList>
            <person name="Gtari M."/>
            <person name="Ghodhbane F."/>
            <person name="Sbissi I."/>
        </authorList>
    </citation>
    <scope>NUCLEOTIDE SEQUENCE [LARGE SCALE GENOMIC DNA]</scope>
    <source>
        <strain evidence="21">BMG 814</strain>
    </source>
</reference>
<dbReference type="GO" id="GO:0008686">
    <property type="term" value="F:3,4-dihydroxy-2-butanone-4-phosphate synthase activity"/>
    <property type="evidence" value="ECO:0007669"/>
    <property type="project" value="UniProtKB-EC"/>
</dbReference>
<comment type="function">
    <text evidence="17">Catalyzes the conversion of GTP to 2,5-diamino-6-ribosylamino-4(3H)-pyrimidinone 5'-phosphate (DARP), formate and pyrophosphate.</text>
</comment>
<comment type="similarity">
    <text evidence="17">In the C-terminal section; belongs to the GTP cyclohydrolase II family.</text>
</comment>
<evidence type="ECO:0000256" key="17">
    <source>
        <dbReference type="HAMAP-Rule" id="MF_01283"/>
    </source>
</evidence>
<name>A0ABT9IAF0_9ACTN</name>
<feature type="binding site" evidence="17">
    <location>
        <position position="277"/>
    </location>
    <ligand>
        <name>Zn(2+)</name>
        <dbReference type="ChEBI" id="CHEBI:29105"/>
        <note>catalytic</note>
    </ligand>
</feature>
<evidence type="ECO:0000313" key="20">
    <source>
        <dbReference type="EMBL" id="MDP5182539.1"/>
    </source>
</evidence>
<comment type="function">
    <text evidence="2 17">Catalyzes the conversion of D-ribulose 5-phosphate to formate and 3,4-dihydroxy-2-butanone 4-phosphate.</text>
</comment>
<dbReference type="HAMAP" id="MF_00180">
    <property type="entry name" value="RibB"/>
    <property type="match status" value="1"/>
</dbReference>
<dbReference type="PIRSF" id="PIRSF001259">
    <property type="entry name" value="RibA"/>
    <property type="match status" value="1"/>
</dbReference>
<gene>
    <name evidence="17" type="primary">ribBA</name>
    <name evidence="20" type="ORF">QOZ88_07790</name>
</gene>
<evidence type="ECO:0000256" key="15">
    <source>
        <dbReference type="ARBA" id="ARBA00023268"/>
    </source>
</evidence>
<comment type="catalytic activity">
    <reaction evidence="16 17">
        <text>GTP + 4 H2O = 2,5-diamino-6-hydroxy-4-(5-phosphoribosylamino)-pyrimidine + formate + 2 phosphate + 3 H(+)</text>
        <dbReference type="Rhea" id="RHEA:23704"/>
        <dbReference type="ChEBI" id="CHEBI:15377"/>
        <dbReference type="ChEBI" id="CHEBI:15378"/>
        <dbReference type="ChEBI" id="CHEBI:15740"/>
        <dbReference type="ChEBI" id="CHEBI:37565"/>
        <dbReference type="ChEBI" id="CHEBI:43474"/>
        <dbReference type="ChEBI" id="CHEBI:58614"/>
        <dbReference type="EC" id="3.5.4.25"/>
    </reaction>
</comment>
<organism evidence="20 21">
    <name type="scientific">Blastococcus carthaginiensis</name>
    <dbReference type="NCBI Taxonomy" id="3050034"/>
    <lineage>
        <taxon>Bacteria</taxon>
        <taxon>Bacillati</taxon>
        <taxon>Actinomycetota</taxon>
        <taxon>Actinomycetes</taxon>
        <taxon>Geodermatophilales</taxon>
        <taxon>Geodermatophilaceae</taxon>
        <taxon>Blastococcus</taxon>
    </lineage>
</organism>
<dbReference type="PANTHER" id="PTHR21327">
    <property type="entry name" value="GTP CYCLOHYDROLASE II-RELATED"/>
    <property type="match status" value="1"/>
</dbReference>
<feature type="site" description="Essential for DHBP synthase activity" evidence="17">
    <location>
        <position position="129"/>
    </location>
</feature>
<feature type="binding site" evidence="17">
    <location>
        <position position="146"/>
    </location>
    <ligand>
        <name>Mg(2+)</name>
        <dbReference type="ChEBI" id="CHEBI:18420"/>
        <label>2</label>
    </ligand>
</feature>
<feature type="binding site" evidence="17">
    <location>
        <begin position="303"/>
        <end position="305"/>
    </location>
    <ligand>
        <name>GTP</name>
        <dbReference type="ChEBI" id="CHEBI:37565"/>
    </ligand>
</feature>
<dbReference type="HAMAP" id="MF_01283">
    <property type="entry name" value="RibBA"/>
    <property type="match status" value="1"/>
</dbReference>
<feature type="region of interest" description="Disordered" evidence="18">
    <location>
        <begin position="399"/>
        <end position="439"/>
    </location>
</feature>
<keyword evidence="21" id="KW-1185">Reference proteome</keyword>
<feature type="binding site" evidence="17">
    <location>
        <position position="264"/>
    </location>
    <ligand>
        <name>Zn(2+)</name>
        <dbReference type="ChEBI" id="CHEBI:29105"/>
        <note>catalytic</note>
    </ligand>
</feature>
<dbReference type="EMBL" id="JASNFN010000005">
    <property type="protein sequence ID" value="MDP5182539.1"/>
    <property type="molecule type" value="Genomic_DNA"/>
</dbReference>
<dbReference type="NCBIfam" id="TIGR00505">
    <property type="entry name" value="ribA"/>
    <property type="match status" value="1"/>
</dbReference>
<dbReference type="NCBIfam" id="TIGR00506">
    <property type="entry name" value="ribB"/>
    <property type="match status" value="1"/>
</dbReference>
<keyword evidence="7 17" id="KW-0479">Metal-binding</keyword>
<comment type="similarity">
    <text evidence="5 17">In the N-terminal section; belongs to the DHBP synthase family.</text>
</comment>
<keyword evidence="15 17" id="KW-0511">Multifunctional enzyme</keyword>
<keyword evidence="13 17" id="KW-0464">Manganese</keyword>
<feature type="binding site" evidence="17">
    <location>
        <position position="365"/>
    </location>
    <ligand>
        <name>GTP</name>
        <dbReference type="ChEBI" id="CHEBI:37565"/>
    </ligand>
</feature>
<accession>A0ABT9IAF0</accession>
<dbReference type="HAMAP" id="MF_00179">
    <property type="entry name" value="RibA"/>
    <property type="match status" value="1"/>
</dbReference>
<evidence type="ECO:0000256" key="6">
    <source>
        <dbReference type="ARBA" id="ARBA00022619"/>
    </source>
</evidence>
<dbReference type="Proteomes" id="UP001233673">
    <property type="component" value="Unassembled WGS sequence"/>
</dbReference>
<evidence type="ECO:0000256" key="1">
    <source>
        <dbReference type="ARBA" id="ARBA00000141"/>
    </source>
</evidence>
<feature type="binding site" evidence="17">
    <location>
        <begin position="143"/>
        <end position="147"/>
    </location>
    <ligand>
        <name>D-ribulose 5-phosphate</name>
        <dbReference type="ChEBI" id="CHEBI:58121"/>
    </ligand>
</feature>
<feature type="site" description="Essential for DHBP synthase activity" evidence="17">
    <location>
        <position position="167"/>
    </location>
</feature>
<proteinExistence type="inferred from homology"/>
<evidence type="ECO:0000256" key="11">
    <source>
        <dbReference type="ARBA" id="ARBA00022842"/>
    </source>
</evidence>
<evidence type="ECO:0000256" key="7">
    <source>
        <dbReference type="ARBA" id="ARBA00022723"/>
    </source>
</evidence>
<feature type="binding site" evidence="17">
    <location>
        <position position="32"/>
    </location>
    <ligand>
        <name>Mg(2+)</name>
        <dbReference type="ChEBI" id="CHEBI:18420"/>
        <label>2</label>
    </ligand>
</feature>
<keyword evidence="6 17" id="KW-0686">Riboflavin biosynthesis</keyword>
<dbReference type="EC" id="3.5.4.25" evidence="17"/>
<feature type="binding site" evidence="17">
    <location>
        <position position="360"/>
    </location>
    <ligand>
        <name>GTP</name>
        <dbReference type="ChEBI" id="CHEBI:37565"/>
    </ligand>
</feature>
<evidence type="ECO:0000256" key="18">
    <source>
        <dbReference type="SAM" id="MobiDB-lite"/>
    </source>
</evidence>
<comment type="pathway">
    <text evidence="3 17">Cofactor biosynthesis; riboflavin biosynthesis; 5-amino-6-(D-ribitylamino)uracil from GTP: step 1/4.</text>
</comment>
<keyword evidence="9 17" id="KW-0378">Hydrolase</keyword>
<evidence type="ECO:0000313" key="21">
    <source>
        <dbReference type="Proteomes" id="UP001233673"/>
    </source>
</evidence>
<dbReference type="Pfam" id="PF00925">
    <property type="entry name" value="GTP_cyclohydro2"/>
    <property type="match status" value="1"/>
</dbReference>
<feature type="active site" description="Nucleophile; for GTP cyclohydrolase activity" evidence="17">
    <location>
        <position position="339"/>
    </location>
</feature>
<sequence length="439" mass="45840">MNPWLSAEAVQHAVAALADGRMVIVVDDSDREDEGDLVMAAELIRDDQMAFLVRHTTGIVCAPMPAERAEALRLPQMVSDNTDAHGTAFTVTVDHVDTGTGVSAADRATTVRALTAEGTRPDHLRRPGHVFPLVARAGGVLARAGHTEAAVDLARMAGLSGVAVIGEIVDEDGSMRRGASLHRFASDHGLPVLAIADLVRHRRATERMVELVGAAQMPTEFGSFRALAYRNTVDGTEHLALVMGDVAGAARTHEGALVRVHSECLTGDILGSLRCDCGGQLEAALAAIAAEGCGAVVYLRGHEGRGIGLGHKIRAYALQEQGLDTVDANTAQGLPVDSRDYGVGAQILSDLGVTRVRLITNNPAKYGGLAGHGIVVVGRVAAPVRENPHNVRYLRTKRDRMGHALPAGTGADRPAGSGAGGKVVEQGAATPEKMSAAIT</sequence>
<dbReference type="Gene3D" id="3.90.870.10">
    <property type="entry name" value="DHBP synthase"/>
    <property type="match status" value="1"/>
</dbReference>
<comment type="pathway">
    <text evidence="4 17">Cofactor biosynthesis; riboflavin biosynthesis; 2-hydroxy-3-oxobutyl phosphate from D-ribulose 5-phosphate: step 1/1.</text>
</comment>
<keyword evidence="12 17" id="KW-0342">GTP-binding</keyword>
<keyword evidence="10 17" id="KW-0862">Zinc</keyword>
<dbReference type="InterPro" id="IPR032677">
    <property type="entry name" value="GTP_cyclohydro_II"/>
</dbReference>
<evidence type="ECO:0000256" key="13">
    <source>
        <dbReference type="ARBA" id="ARBA00023211"/>
    </source>
</evidence>
<feature type="region of interest" description="GTP cyclohydrolase II" evidence="17">
    <location>
        <begin position="205"/>
        <end position="439"/>
    </location>
</feature>
<comment type="cofactor">
    <cofactor evidence="17">
        <name>Mg(2+)</name>
        <dbReference type="ChEBI" id="CHEBI:18420"/>
    </cofactor>
    <cofactor evidence="17">
        <name>Mn(2+)</name>
        <dbReference type="ChEBI" id="CHEBI:29035"/>
    </cofactor>
    <text evidence="17">Binds 2 divalent metal cations per subunit. Magnesium or manganese.</text>
</comment>
<dbReference type="NCBIfam" id="NF006803">
    <property type="entry name" value="PRK09311.1"/>
    <property type="match status" value="1"/>
</dbReference>
<dbReference type="InterPro" id="IPR000926">
    <property type="entry name" value="RibA"/>
</dbReference>
<feature type="binding site" evidence="17">
    <location>
        <position position="32"/>
    </location>
    <ligand>
        <name>Mg(2+)</name>
        <dbReference type="ChEBI" id="CHEBI:18420"/>
        <label>1</label>
    </ligand>
</feature>
<feature type="binding site" evidence="17">
    <location>
        <position position="325"/>
    </location>
    <ligand>
        <name>GTP</name>
        <dbReference type="ChEBI" id="CHEBI:37565"/>
    </ligand>
</feature>
<feature type="active site" description="Proton acceptor; for GTP cyclohydrolase activity" evidence="17">
    <location>
        <position position="337"/>
    </location>
</feature>
<feature type="region of interest" description="DHBP synthase" evidence="17">
    <location>
        <begin position="1"/>
        <end position="204"/>
    </location>
</feature>
<dbReference type="SUPFAM" id="SSF55821">
    <property type="entry name" value="YrdC/RibB"/>
    <property type="match status" value="1"/>
</dbReference>
<evidence type="ECO:0000256" key="9">
    <source>
        <dbReference type="ARBA" id="ARBA00022801"/>
    </source>
</evidence>
<evidence type="ECO:0000256" key="4">
    <source>
        <dbReference type="ARBA" id="ARBA00004904"/>
    </source>
</evidence>
<evidence type="ECO:0000259" key="19">
    <source>
        <dbReference type="Pfam" id="PF00925"/>
    </source>
</evidence>
<dbReference type="RefSeq" id="WP_305999228.1">
    <property type="nucleotide sequence ID" value="NZ_JASNFN010000005.1"/>
</dbReference>
<keyword evidence="8 17" id="KW-0547">Nucleotide-binding</keyword>
<dbReference type="Gene3D" id="3.40.50.10990">
    <property type="entry name" value="GTP cyclohydrolase II"/>
    <property type="match status" value="1"/>
</dbReference>
<evidence type="ECO:0000256" key="2">
    <source>
        <dbReference type="ARBA" id="ARBA00002284"/>
    </source>
</evidence>
<feature type="binding site" evidence="17">
    <location>
        <begin position="31"/>
        <end position="32"/>
    </location>
    <ligand>
        <name>D-ribulose 5-phosphate</name>
        <dbReference type="ChEBI" id="CHEBI:58121"/>
    </ligand>
</feature>
<dbReference type="InterPro" id="IPR017945">
    <property type="entry name" value="DHBP_synth_RibB-like_a/b_dom"/>
</dbReference>
<comment type="caution">
    <text evidence="20">The sequence shown here is derived from an EMBL/GenBank/DDBJ whole genome shotgun (WGS) entry which is preliminary data.</text>
</comment>
<evidence type="ECO:0000256" key="16">
    <source>
        <dbReference type="ARBA" id="ARBA00049295"/>
    </source>
</evidence>
<dbReference type="EC" id="4.1.99.12" evidence="17"/>
<evidence type="ECO:0000256" key="14">
    <source>
        <dbReference type="ARBA" id="ARBA00023239"/>
    </source>
</evidence>
<feature type="binding site" evidence="17">
    <location>
        <begin position="259"/>
        <end position="263"/>
    </location>
    <ligand>
        <name>GTP</name>
        <dbReference type="ChEBI" id="CHEBI:37565"/>
    </ligand>
</feature>
<evidence type="ECO:0000256" key="5">
    <source>
        <dbReference type="ARBA" id="ARBA00005520"/>
    </source>
</evidence>
<feature type="binding site" evidence="17">
    <location>
        <position position="275"/>
    </location>
    <ligand>
        <name>Zn(2+)</name>
        <dbReference type="ChEBI" id="CHEBI:29105"/>
        <note>catalytic</note>
    </ligand>
</feature>
<dbReference type="NCBIfam" id="NF001591">
    <property type="entry name" value="PRK00393.1"/>
    <property type="match status" value="1"/>
</dbReference>
<evidence type="ECO:0000256" key="8">
    <source>
        <dbReference type="ARBA" id="ARBA00022741"/>
    </source>
</evidence>
<dbReference type="Pfam" id="PF00926">
    <property type="entry name" value="DHBP_synthase"/>
    <property type="match status" value="1"/>
</dbReference>
<dbReference type="CDD" id="cd00641">
    <property type="entry name" value="GTP_cyclohydro2"/>
    <property type="match status" value="1"/>
</dbReference>
<evidence type="ECO:0000256" key="12">
    <source>
        <dbReference type="ARBA" id="ARBA00023134"/>
    </source>
</evidence>
<feature type="binding site" evidence="17">
    <location>
        <position position="167"/>
    </location>
    <ligand>
        <name>D-ribulose 5-phosphate</name>
        <dbReference type="ChEBI" id="CHEBI:58121"/>
    </ligand>
</feature>
<feature type="domain" description="GTP cyclohydrolase II" evidence="19">
    <location>
        <begin position="214"/>
        <end position="380"/>
    </location>
</feature>
<keyword evidence="14 17" id="KW-0456">Lyase</keyword>
<protein>
    <recommendedName>
        <fullName evidence="17">Riboflavin biosynthesis protein RibBA</fullName>
    </recommendedName>
    <domain>
        <recommendedName>
            <fullName evidence="17">3,4-dihydroxy-2-butanone 4-phosphate synthase</fullName>
            <shortName evidence="17">DHBP synthase</shortName>
            <ecNumber evidence="17">4.1.99.12</ecNumber>
        </recommendedName>
    </domain>
    <domain>
        <recommendedName>
            <fullName evidence="17">GTP cyclohydrolase-2</fullName>
            <ecNumber evidence="17">3.5.4.25</ecNumber>
        </recommendedName>
        <alternativeName>
            <fullName evidence="17">GTP cyclohydrolase II</fullName>
        </alternativeName>
    </domain>
</protein>
<evidence type="ECO:0000256" key="3">
    <source>
        <dbReference type="ARBA" id="ARBA00004853"/>
    </source>
</evidence>
<comment type="cofactor">
    <cofactor evidence="17">
        <name>Zn(2+)</name>
        <dbReference type="ChEBI" id="CHEBI:29105"/>
    </cofactor>
    <text evidence="17">Binds 1 zinc ion per subunit.</text>
</comment>